<sequence length="772" mass="90422">MLAHLCTREIILFYISILFTPTFSEKIDFNLSRILFQHLDPNCHLLIAHYSLPWEDFPLPAAPTKKGVFIVLLNDTHVHTKVTYFKYKLGHYGSGVFVKAQKSLFPCFITVVIMQRWDFTYRHGLPILKDRTQLRRITDYQVDTLRYFMYYKYRHKLPLFSDAGKESTLPNALVIRLCIILVLRKKEEEIWNRICLPCLNSKKDRYKIPKNIIPLILRNHSNFIKHLLPDPTDLFVKSFNRAYLNLDGFYGKAESCKNYAQGPFYLIREEKFEPRAALFFSLVCLGNFTYAQANAESHENRTRGKEYKTYRENVFVDGSEVMLLFTPTFNQGFSFDVLLKPFEPKVWLCFALISLLAMFFVGIILKYQLNWGYIESVIFSKVLFLSTIFDRPTAIPKKLENNTHFRILFGIWMMLLLILTNGYLGLSIKSISANLEAKSVTRFDQLAKPGCSNVTCQLDRLSNLWMYYLCMQRHFSALLNWKTRLITGILGELLFPSNPNLTLAVLTNRTIRKFDDSQDFTILPYELDYDISKDMVGENKFLTNLRDLNLGRSYYLYRQVKKFGAASVSQKLAMLDLLDPIHIALRNVGEFASSKIKIRTEVEIELALVTCGRTVLVQTDSEIRRELAYFDKQYPWIKFFRSEKSILKTLVGWSFSTTLKSVTYPIFQKLDKAGIVRLFENWSPRVNSRRENVTRIVHSMINRKEKDPVVKKVSLTGNIQTVFWLYLVLNMASVFAMVNYEVRVQVRLYYFFHTVITYIWEFVRNKILNKIC</sequence>
<dbReference type="EMBL" id="LNIX01000001">
    <property type="protein sequence ID" value="OXA63094.1"/>
    <property type="molecule type" value="Genomic_DNA"/>
</dbReference>
<feature type="chain" id="PRO_5012352892" evidence="2">
    <location>
        <begin position="25"/>
        <end position="772"/>
    </location>
</feature>
<feature type="transmembrane region" description="Helical" evidence="1">
    <location>
        <begin position="372"/>
        <end position="389"/>
    </location>
</feature>
<keyword evidence="1" id="KW-1133">Transmembrane helix</keyword>
<reference evidence="3 4" key="1">
    <citation type="submission" date="2015-12" db="EMBL/GenBank/DDBJ databases">
        <title>The genome of Folsomia candida.</title>
        <authorList>
            <person name="Faddeeva A."/>
            <person name="Derks M.F."/>
            <person name="Anvar Y."/>
            <person name="Smit S."/>
            <person name="Van Straalen N."/>
            <person name="Roelofs D."/>
        </authorList>
    </citation>
    <scope>NUCLEOTIDE SEQUENCE [LARGE SCALE GENOMIC DNA]</scope>
    <source>
        <strain evidence="3 4">VU population</strain>
        <tissue evidence="3">Whole body</tissue>
    </source>
</reference>
<dbReference type="AlphaFoldDB" id="A0A226F0Z3"/>
<proteinExistence type="predicted"/>
<feature type="transmembrane region" description="Helical" evidence="1">
    <location>
        <begin position="721"/>
        <end position="740"/>
    </location>
</feature>
<protein>
    <submittedName>
        <fullName evidence="3">Uncharacterized protein</fullName>
    </submittedName>
</protein>
<evidence type="ECO:0000313" key="4">
    <source>
        <dbReference type="Proteomes" id="UP000198287"/>
    </source>
</evidence>
<feature type="transmembrane region" description="Helical" evidence="1">
    <location>
        <begin position="409"/>
        <end position="428"/>
    </location>
</feature>
<evidence type="ECO:0000256" key="1">
    <source>
        <dbReference type="SAM" id="Phobius"/>
    </source>
</evidence>
<keyword evidence="2" id="KW-0732">Signal</keyword>
<dbReference type="Proteomes" id="UP000198287">
    <property type="component" value="Unassembled WGS sequence"/>
</dbReference>
<feature type="transmembrane region" description="Helical" evidence="1">
    <location>
        <begin position="345"/>
        <end position="365"/>
    </location>
</feature>
<accession>A0A226F0Z3</accession>
<organism evidence="3 4">
    <name type="scientific">Folsomia candida</name>
    <name type="common">Springtail</name>
    <dbReference type="NCBI Taxonomy" id="158441"/>
    <lineage>
        <taxon>Eukaryota</taxon>
        <taxon>Metazoa</taxon>
        <taxon>Ecdysozoa</taxon>
        <taxon>Arthropoda</taxon>
        <taxon>Hexapoda</taxon>
        <taxon>Collembola</taxon>
        <taxon>Entomobryomorpha</taxon>
        <taxon>Isotomoidea</taxon>
        <taxon>Isotomidae</taxon>
        <taxon>Proisotominae</taxon>
        <taxon>Folsomia</taxon>
    </lineage>
</organism>
<gene>
    <name evidence="3" type="ORF">Fcan01_00732</name>
</gene>
<comment type="caution">
    <text evidence="3">The sequence shown here is derived from an EMBL/GenBank/DDBJ whole genome shotgun (WGS) entry which is preliminary data.</text>
</comment>
<feature type="transmembrane region" description="Helical" evidence="1">
    <location>
        <begin position="746"/>
        <end position="763"/>
    </location>
</feature>
<keyword evidence="1" id="KW-0812">Transmembrane</keyword>
<keyword evidence="1" id="KW-0472">Membrane</keyword>
<evidence type="ECO:0000256" key="2">
    <source>
        <dbReference type="SAM" id="SignalP"/>
    </source>
</evidence>
<feature type="signal peptide" evidence="2">
    <location>
        <begin position="1"/>
        <end position="24"/>
    </location>
</feature>
<name>A0A226F0Z3_FOLCA</name>
<keyword evidence="4" id="KW-1185">Reference proteome</keyword>
<evidence type="ECO:0000313" key="3">
    <source>
        <dbReference type="EMBL" id="OXA63094.1"/>
    </source>
</evidence>